<evidence type="ECO:0000313" key="2">
    <source>
        <dbReference type="EMBL" id="GAG10529.1"/>
    </source>
</evidence>
<evidence type="ECO:0000256" key="1">
    <source>
        <dbReference type="SAM" id="MobiDB-lite"/>
    </source>
</evidence>
<gene>
    <name evidence="2" type="ORF">S01H1_44827</name>
</gene>
<name>X0UXG7_9ZZZZ</name>
<organism evidence="2">
    <name type="scientific">marine sediment metagenome</name>
    <dbReference type="NCBI Taxonomy" id="412755"/>
    <lineage>
        <taxon>unclassified sequences</taxon>
        <taxon>metagenomes</taxon>
        <taxon>ecological metagenomes</taxon>
    </lineage>
</organism>
<feature type="non-terminal residue" evidence="2">
    <location>
        <position position="1"/>
    </location>
</feature>
<accession>X0UXG7</accession>
<proteinExistence type="predicted"/>
<protein>
    <submittedName>
        <fullName evidence="2">Uncharacterized protein</fullName>
    </submittedName>
</protein>
<dbReference type="EMBL" id="BARS01028615">
    <property type="protein sequence ID" value="GAG10529.1"/>
    <property type="molecule type" value="Genomic_DNA"/>
</dbReference>
<comment type="caution">
    <text evidence="2">The sequence shown here is derived from an EMBL/GenBank/DDBJ whole genome shotgun (WGS) entry which is preliminary data.</text>
</comment>
<feature type="region of interest" description="Disordered" evidence="1">
    <location>
        <begin position="97"/>
        <end position="127"/>
    </location>
</feature>
<reference evidence="2" key="1">
    <citation type="journal article" date="2014" name="Front. Microbiol.">
        <title>High frequency of phylogenetically diverse reductive dehalogenase-homologous genes in deep subseafloor sedimentary metagenomes.</title>
        <authorList>
            <person name="Kawai M."/>
            <person name="Futagami T."/>
            <person name="Toyoda A."/>
            <person name="Takaki Y."/>
            <person name="Nishi S."/>
            <person name="Hori S."/>
            <person name="Arai W."/>
            <person name="Tsubouchi T."/>
            <person name="Morono Y."/>
            <person name="Uchiyama I."/>
            <person name="Ito T."/>
            <person name="Fujiyama A."/>
            <person name="Inagaki F."/>
            <person name="Takami H."/>
        </authorList>
    </citation>
    <scope>NUCLEOTIDE SEQUENCE</scope>
    <source>
        <strain evidence="2">Expedition CK06-06</strain>
    </source>
</reference>
<feature type="compositionally biased region" description="Low complexity" evidence="1">
    <location>
        <begin position="115"/>
        <end position="127"/>
    </location>
</feature>
<dbReference type="AlphaFoldDB" id="X0UXG7"/>
<sequence>QKDYEHGEYRSPINPWSVHHSQQAEFNKVKVLDIELEKGMILAIPAYWNYSLCYEEISSVCVLQYRTYMNTITIIPDLIIQLLQKQNIKRKTIPKIEVAEKEKPKTQTNEEIPPLNLNLNSNSGKID</sequence>